<protein>
    <recommendedName>
        <fullName evidence="3">Glucose-methanol-choline oxidoreductase N-terminal domain-containing protein</fullName>
    </recommendedName>
</protein>
<dbReference type="PIRSF" id="PIRSF000137">
    <property type="entry name" value="Alcohol_oxidase"/>
    <property type="match status" value="1"/>
</dbReference>
<keyword evidence="2" id="KW-0274">FAD</keyword>
<feature type="binding site" evidence="2">
    <location>
        <position position="324"/>
    </location>
    <ligand>
        <name>FAD</name>
        <dbReference type="ChEBI" id="CHEBI:57692"/>
    </ligand>
</feature>
<gene>
    <name evidence="4" type="ORF">Zmor_009760</name>
</gene>
<dbReference type="InterPro" id="IPR000172">
    <property type="entry name" value="GMC_OxRdtase_N"/>
</dbReference>
<dbReference type="EMBL" id="JALNTZ010000003">
    <property type="protein sequence ID" value="KAJ3657990.1"/>
    <property type="molecule type" value="Genomic_DNA"/>
</dbReference>
<comment type="caution">
    <text evidence="4">The sequence shown here is derived from an EMBL/GenBank/DDBJ whole genome shotgun (WGS) entry which is preliminary data.</text>
</comment>
<evidence type="ECO:0000256" key="1">
    <source>
        <dbReference type="ARBA" id="ARBA00010790"/>
    </source>
</evidence>
<evidence type="ECO:0000259" key="3">
    <source>
        <dbReference type="PROSITE" id="PS00624"/>
    </source>
</evidence>
<sequence>MEAINVHKLIKTKLALFRKTSSKSNTAKKAIRVLNNNYPNRTFKENHATFIYIFLFYCWYCQCLTYHRLLPTTNRSRNCKITHVRAAQKERGIQNGIRIYCYKHYGEYDLVIVGAGTAGFILATRLSEIAKISILLLEAGGEENDLNQILAMWPYYLFSDFNWGYFSTPQKRSCLGMNNSECVIYRGKLIRGGSSIYGAMYVRGNCKDYDNWAALGNREWSCKDVLPYFKKSENSQVDGDEGYHGIGGFWNIEYSLPESPLWHTFNNGSLETNLPFIDYNGRSQIGVSKLQSNIKRGRRQSFGTAFLNNARKRSNLKVVTKALVTKITIDRRSKRATGVEFVTGNKKIRVRARKEVIVSAGAINTPQLLMLSGIGPRNHLRDMKIPLVAYLPVGKNLIEHPVVSLQVRSNYIAPNTSMEESVEQYLNGLGPLIKGANIERLSFFHTRNNSKEGPAIKLVMAAPPAVDSPLFQRTQNFNKTISQAYEKLLQPKTDIECNFEKNSKKYLKCFIRNFGTSGYHGASGNTNAPTAMVAEKGADIIKSEL</sequence>
<accession>A0AA38IJN8</accession>
<dbReference type="Pfam" id="PF00732">
    <property type="entry name" value="GMC_oxred_N"/>
    <property type="match status" value="1"/>
</dbReference>
<comment type="cofactor">
    <cofactor evidence="2">
        <name>FAD</name>
        <dbReference type="ChEBI" id="CHEBI:57692"/>
    </cofactor>
</comment>
<dbReference type="PANTHER" id="PTHR11552">
    <property type="entry name" value="GLUCOSE-METHANOL-CHOLINE GMC OXIDOREDUCTASE"/>
    <property type="match status" value="1"/>
</dbReference>
<evidence type="ECO:0000256" key="2">
    <source>
        <dbReference type="PIRSR" id="PIRSR000137-2"/>
    </source>
</evidence>
<dbReference type="GO" id="GO:0050660">
    <property type="term" value="F:flavin adenine dinucleotide binding"/>
    <property type="evidence" value="ECO:0007669"/>
    <property type="project" value="InterPro"/>
</dbReference>
<comment type="similarity">
    <text evidence="1">Belongs to the GMC oxidoreductase family.</text>
</comment>
<dbReference type="GO" id="GO:0016614">
    <property type="term" value="F:oxidoreductase activity, acting on CH-OH group of donors"/>
    <property type="evidence" value="ECO:0007669"/>
    <property type="project" value="InterPro"/>
</dbReference>
<dbReference type="InterPro" id="IPR036188">
    <property type="entry name" value="FAD/NAD-bd_sf"/>
</dbReference>
<evidence type="ECO:0000313" key="5">
    <source>
        <dbReference type="Proteomes" id="UP001168821"/>
    </source>
</evidence>
<dbReference type="Gene3D" id="3.30.560.10">
    <property type="entry name" value="Glucose Oxidase, domain 3"/>
    <property type="match status" value="1"/>
</dbReference>
<dbReference type="Proteomes" id="UP001168821">
    <property type="component" value="Unassembled WGS sequence"/>
</dbReference>
<dbReference type="Gene3D" id="3.50.50.60">
    <property type="entry name" value="FAD/NAD(P)-binding domain"/>
    <property type="match status" value="1"/>
</dbReference>
<dbReference type="AlphaFoldDB" id="A0AA38IJN8"/>
<dbReference type="PROSITE" id="PS00624">
    <property type="entry name" value="GMC_OXRED_2"/>
    <property type="match status" value="1"/>
</dbReference>
<dbReference type="PANTHER" id="PTHR11552:SF158">
    <property type="entry name" value="GH23626P-RELATED"/>
    <property type="match status" value="1"/>
</dbReference>
<dbReference type="InterPro" id="IPR012132">
    <property type="entry name" value="GMC_OxRdtase"/>
</dbReference>
<dbReference type="SUPFAM" id="SSF51905">
    <property type="entry name" value="FAD/NAD(P)-binding domain"/>
    <property type="match status" value="1"/>
</dbReference>
<keyword evidence="2" id="KW-0285">Flavoprotein</keyword>
<keyword evidence="5" id="KW-1185">Reference proteome</keyword>
<reference evidence="4" key="1">
    <citation type="journal article" date="2023" name="G3 (Bethesda)">
        <title>Whole genome assemblies of Zophobas morio and Tenebrio molitor.</title>
        <authorList>
            <person name="Kaur S."/>
            <person name="Stinson S.A."/>
            <person name="diCenzo G.C."/>
        </authorList>
    </citation>
    <scope>NUCLEOTIDE SEQUENCE</scope>
    <source>
        <strain evidence="4">QUZm001</strain>
    </source>
</reference>
<feature type="domain" description="Glucose-methanol-choline oxidoreductase N-terminal" evidence="3">
    <location>
        <begin position="361"/>
        <end position="375"/>
    </location>
</feature>
<name>A0AA38IJN8_9CUCU</name>
<evidence type="ECO:0000313" key="4">
    <source>
        <dbReference type="EMBL" id="KAJ3657990.1"/>
    </source>
</evidence>
<organism evidence="4 5">
    <name type="scientific">Zophobas morio</name>
    <dbReference type="NCBI Taxonomy" id="2755281"/>
    <lineage>
        <taxon>Eukaryota</taxon>
        <taxon>Metazoa</taxon>
        <taxon>Ecdysozoa</taxon>
        <taxon>Arthropoda</taxon>
        <taxon>Hexapoda</taxon>
        <taxon>Insecta</taxon>
        <taxon>Pterygota</taxon>
        <taxon>Neoptera</taxon>
        <taxon>Endopterygota</taxon>
        <taxon>Coleoptera</taxon>
        <taxon>Polyphaga</taxon>
        <taxon>Cucujiformia</taxon>
        <taxon>Tenebrionidae</taxon>
        <taxon>Zophobas</taxon>
    </lineage>
</organism>
<proteinExistence type="inferred from homology"/>